<dbReference type="GO" id="GO:0005524">
    <property type="term" value="F:ATP binding"/>
    <property type="evidence" value="ECO:0007669"/>
    <property type="project" value="InterPro"/>
</dbReference>
<dbReference type="InterPro" id="IPR013815">
    <property type="entry name" value="ATP_grasp_subdomain_1"/>
</dbReference>
<dbReference type="AlphaFoldDB" id="A0A2S6IFR5"/>
<keyword evidence="1" id="KW-0472">Membrane</keyword>
<dbReference type="Gene3D" id="3.30.1490.20">
    <property type="entry name" value="ATP-grasp fold, A domain"/>
    <property type="match status" value="1"/>
</dbReference>
<evidence type="ECO:0000256" key="1">
    <source>
        <dbReference type="SAM" id="Phobius"/>
    </source>
</evidence>
<dbReference type="EMBL" id="PTJE01000008">
    <property type="protein sequence ID" value="PPK92990.1"/>
    <property type="molecule type" value="Genomic_DNA"/>
</dbReference>
<name>A0A2S6IFR5_9FLAO</name>
<evidence type="ECO:0008006" key="4">
    <source>
        <dbReference type="Google" id="ProtNLM"/>
    </source>
</evidence>
<organism evidence="2 3">
    <name type="scientific">Nonlabens xylanidelens</name>
    <dbReference type="NCBI Taxonomy" id="191564"/>
    <lineage>
        <taxon>Bacteria</taxon>
        <taxon>Pseudomonadati</taxon>
        <taxon>Bacteroidota</taxon>
        <taxon>Flavobacteriia</taxon>
        <taxon>Flavobacteriales</taxon>
        <taxon>Flavobacteriaceae</taxon>
        <taxon>Nonlabens</taxon>
    </lineage>
</organism>
<gene>
    <name evidence="2" type="ORF">LY01_02695</name>
</gene>
<evidence type="ECO:0000313" key="2">
    <source>
        <dbReference type="EMBL" id="PPK92990.1"/>
    </source>
</evidence>
<comment type="caution">
    <text evidence="2">The sequence shown here is derived from an EMBL/GenBank/DDBJ whole genome shotgun (WGS) entry which is preliminary data.</text>
</comment>
<keyword evidence="1" id="KW-1133">Transmembrane helix</keyword>
<dbReference type="SUPFAM" id="SSF56059">
    <property type="entry name" value="Glutathione synthetase ATP-binding domain-like"/>
    <property type="match status" value="1"/>
</dbReference>
<proteinExistence type="predicted"/>
<keyword evidence="1" id="KW-0812">Transmembrane</keyword>
<feature type="transmembrane region" description="Helical" evidence="1">
    <location>
        <begin position="21"/>
        <end position="43"/>
    </location>
</feature>
<reference evidence="2 3" key="1">
    <citation type="submission" date="2018-02" db="EMBL/GenBank/DDBJ databases">
        <title>Genomic Encyclopedia of Archaeal and Bacterial Type Strains, Phase II (KMG-II): from individual species to whole genera.</title>
        <authorList>
            <person name="Goeker M."/>
        </authorList>
    </citation>
    <scope>NUCLEOTIDE SEQUENCE [LARGE SCALE GENOMIC DNA]</scope>
    <source>
        <strain evidence="2 3">DSM 16809</strain>
    </source>
</reference>
<protein>
    <recommendedName>
        <fullName evidence="4">ATP-grasp domain-containing protein</fullName>
    </recommendedName>
</protein>
<evidence type="ECO:0000313" key="3">
    <source>
        <dbReference type="Proteomes" id="UP000239002"/>
    </source>
</evidence>
<dbReference type="RefSeq" id="WP_104516427.1">
    <property type="nucleotide sequence ID" value="NZ_MQVW01000020.1"/>
</dbReference>
<dbReference type="OrthoDB" id="9775266at2"/>
<sequence length="347" mass="40385">MSYLKLKLYRVLHWEYWPMQFIYYPIFPVWLYFAMRARSFFFFSVSNPRIKNGGMAMESKKDIYDMMPLEHYPTTAYLKSNSSISTIKDCIDKSGFTYPLIAKPDIGLKALGVEKIENLGQLNLYSQKIEQDFLIQELITYPKEIGLFYVRKPNEKKGRITGIVAKEFLTVTGDGTTPIVDLIKQNPRAHFQLASLKKKYGSYLGKVLEKDEEFILVPFGSHTRGAKFIDDSHEINEQMETIIDTICLQLPDLHYGRLDIRLTSYEDLSLGKNFSIIEINGAGSEPTHIYDPKHSIFFAWSEIIKHWNFLFQISVMNHKKGHRYLSYKNGIKMLKDNSLLEKRLKSI</sequence>
<dbReference type="Proteomes" id="UP000239002">
    <property type="component" value="Unassembled WGS sequence"/>
</dbReference>
<keyword evidence="3" id="KW-1185">Reference proteome</keyword>
<accession>A0A2S6IFR5</accession>